<dbReference type="GO" id="GO:0044281">
    <property type="term" value="P:small molecule metabolic process"/>
    <property type="evidence" value="ECO:0007669"/>
    <property type="project" value="UniProtKB-ARBA"/>
</dbReference>
<dbReference type="CDD" id="cd00408">
    <property type="entry name" value="DHDPS-like"/>
    <property type="match status" value="1"/>
</dbReference>
<dbReference type="InterPro" id="IPR013785">
    <property type="entry name" value="Aldolase_TIM"/>
</dbReference>
<feature type="binding site" evidence="6">
    <location>
        <position position="209"/>
    </location>
    <ligand>
        <name>pyruvate</name>
        <dbReference type="ChEBI" id="CHEBI:15361"/>
    </ligand>
</feature>
<evidence type="ECO:0000313" key="8">
    <source>
        <dbReference type="Proteomes" id="UP000321204"/>
    </source>
</evidence>
<keyword evidence="2 4" id="KW-0456">Lyase</keyword>
<protein>
    <submittedName>
        <fullName evidence="7">Dihydrodipicolinate synthase family protein</fullName>
    </submittedName>
</protein>
<proteinExistence type="inferred from homology"/>
<dbReference type="RefSeq" id="WP_146786327.1">
    <property type="nucleotide sequence ID" value="NZ_BAABIO010000001.1"/>
</dbReference>
<sequence length="309" mass="34655">MKKEKKYSGVVIPAVTPFNDKSELDIAAVERMFDNFRKNNVSPFVLGTTGEASSVPTSMKQEFFTAAERLKQSGDVLYAGISSNVFEESVELAKQAFDNGVDVVVATLPSYYALTSDAMLRYFNELADAVNGPLMIYNIPVTTHMSIPLEVIEKLSRHQNIVGLKDSERNEERLNEALLQWKDRDDFSYFLGWAARSAHSLLKGGDGLVPSTGNFHPGLYRDLFEAAKNGNEEKALSLQKLSDTLGNLYQQGRTLGESLWALKVVMKELNLCEPFVLPPLYPQPDEEEKRLQAAFHEIITNKEIILNER</sequence>
<dbReference type="PANTHER" id="PTHR12128:SF66">
    <property type="entry name" value="4-HYDROXY-2-OXOGLUTARATE ALDOLASE, MITOCHONDRIAL"/>
    <property type="match status" value="1"/>
</dbReference>
<dbReference type="PIRSF" id="PIRSF001365">
    <property type="entry name" value="DHDPS"/>
    <property type="match status" value="1"/>
</dbReference>
<dbReference type="SUPFAM" id="SSF51569">
    <property type="entry name" value="Aldolase"/>
    <property type="match status" value="1"/>
</dbReference>
<reference evidence="7 8" key="1">
    <citation type="journal article" date="2015" name="Int. J. Syst. Evol. Microbiol.">
        <title>Flavisolibacter ginsenosidimutans sp. nov., with ginsenoside-converting activity isolated from soil used for cultivating ginseng.</title>
        <authorList>
            <person name="Zhao Y."/>
            <person name="Liu Q."/>
            <person name="Kang M.S."/>
            <person name="Jin F."/>
            <person name="Yu H."/>
            <person name="Im W.T."/>
        </authorList>
    </citation>
    <scope>NUCLEOTIDE SEQUENCE [LARGE SCALE GENOMIC DNA]</scope>
    <source>
        <strain evidence="7 8">Gsoil 636</strain>
    </source>
</reference>
<feature type="binding site" evidence="6">
    <location>
        <position position="49"/>
    </location>
    <ligand>
        <name>pyruvate</name>
        <dbReference type="ChEBI" id="CHEBI:15361"/>
    </ligand>
</feature>
<comment type="similarity">
    <text evidence="1 4">Belongs to the DapA family.</text>
</comment>
<evidence type="ECO:0000256" key="3">
    <source>
        <dbReference type="ARBA" id="ARBA00023270"/>
    </source>
</evidence>
<dbReference type="KEGG" id="fgg:FSB75_09785"/>
<dbReference type="Gene3D" id="3.20.20.70">
    <property type="entry name" value="Aldolase class I"/>
    <property type="match status" value="1"/>
</dbReference>
<dbReference type="Proteomes" id="UP000321204">
    <property type="component" value="Chromosome"/>
</dbReference>
<dbReference type="OrthoDB" id="9782828at2"/>
<dbReference type="Pfam" id="PF00701">
    <property type="entry name" value="DHDPS"/>
    <property type="match status" value="1"/>
</dbReference>
<evidence type="ECO:0000256" key="1">
    <source>
        <dbReference type="ARBA" id="ARBA00007592"/>
    </source>
</evidence>
<dbReference type="EMBL" id="CP042433">
    <property type="protein sequence ID" value="QEC56168.1"/>
    <property type="molecule type" value="Genomic_DNA"/>
</dbReference>
<feature type="active site" description="Schiff-base intermediate with substrate" evidence="5">
    <location>
        <position position="165"/>
    </location>
</feature>
<dbReference type="PROSITE" id="PS00666">
    <property type="entry name" value="DHDPS_2"/>
    <property type="match status" value="1"/>
</dbReference>
<accession>A0A5B8UI13</accession>
<feature type="active site" description="Proton donor/acceptor" evidence="5">
    <location>
        <position position="137"/>
    </location>
</feature>
<dbReference type="PRINTS" id="PR00146">
    <property type="entry name" value="DHPICSNTHASE"/>
</dbReference>
<organism evidence="7 8">
    <name type="scientific">Flavisolibacter ginsenosidimutans</name>
    <dbReference type="NCBI Taxonomy" id="661481"/>
    <lineage>
        <taxon>Bacteria</taxon>
        <taxon>Pseudomonadati</taxon>
        <taxon>Bacteroidota</taxon>
        <taxon>Chitinophagia</taxon>
        <taxon>Chitinophagales</taxon>
        <taxon>Chitinophagaceae</taxon>
        <taxon>Flavisolibacter</taxon>
    </lineage>
</organism>
<dbReference type="SMART" id="SM01130">
    <property type="entry name" value="DHDPS"/>
    <property type="match status" value="1"/>
</dbReference>
<evidence type="ECO:0000256" key="5">
    <source>
        <dbReference type="PIRSR" id="PIRSR001365-1"/>
    </source>
</evidence>
<dbReference type="AlphaFoldDB" id="A0A5B8UI13"/>
<dbReference type="GO" id="GO:0008840">
    <property type="term" value="F:4-hydroxy-tetrahydrodipicolinate synthase activity"/>
    <property type="evidence" value="ECO:0007669"/>
    <property type="project" value="TreeGrafter"/>
</dbReference>
<evidence type="ECO:0000313" key="7">
    <source>
        <dbReference type="EMBL" id="QEC56168.1"/>
    </source>
</evidence>
<evidence type="ECO:0000256" key="2">
    <source>
        <dbReference type="ARBA" id="ARBA00023239"/>
    </source>
</evidence>
<evidence type="ECO:0000256" key="6">
    <source>
        <dbReference type="PIRSR" id="PIRSR001365-2"/>
    </source>
</evidence>
<dbReference type="PANTHER" id="PTHR12128">
    <property type="entry name" value="DIHYDRODIPICOLINATE SYNTHASE"/>
    <property type="match status" value="1"/>
</dbReference>
<dbReference type="InterPro" id="IPR002220">
    <property type="entry name" value="DapA-like"/>
</dbReference>
<name>A0A5B8UI13_9BACT</name>
<keyword evidence="8" id="KW-1185">Reference proteome</keyword>
<keyword evidence="3" id="KW-0704">Schiff base</keyword>
<evidence type="ECO:0000256" key="4">
    <source>
        <dbReference type="PIRNR" id="PIRNR001365"/>
    </source>
</evidence>
<gene>
    <name evidence="7" type="ORF">FSB75_09785</name>
</gene>
<dbReference type="InterPro" id="IPR020625">
    <property type="entry name" value="Schiff_base-form_aldolases_AS"/>
</dbReference>